<evidence type="ECO:0000256" key="2">
    <source>
        <dbReference type="ARBA" id="ARBA00023125"/>
    </source>
</evidence>
<dbReference type="Pfam" id="PF00376">
    <property type="entry name" value="MerR"/>
    <property type="match status" value="1"/>
</dbReference>
<proteinExistence type="predicted"/>
<dbReference type="PANTHER" id="PTHR30204:SF97">
    <property type="entry name" value="MERR FAMILY REGULATORY PROTEIN"/>
    <property type="match status" value="1"/>
</dbReference>
<dbReference type="STRING" id="1120977.GCA_000619845_00007"/>
<reference evidence="5 6" key="1">
    <citation type="submission" date="2019-03" db="EMBL/GenBank/DDBJ databases">
        <title>Alkanindiges illinoisensis: a potential pathogenic isolated from ascites of a gastric cancer patient with abdominal metastasis.</title>
        <authorList>
            <person name="Hu X."/>
            <person name="Yang B."/>
            <person name="Yan X."/>
            <person name="Lin L."/>
            <person name="Zhao H."/>
            <person name="Zhou F."/>
            <person name="Su B."/>
            <person name="Chen J."/>
            <person name="Rui Y."/>
            <person name="Wang Q."/>
            <person name="Zheng L."/>
        </authorList>
    </citation>
    <scope>NUCLEOTIDE SEQUENCE [LARGE SCALE GENOMIC DNA]</scope>
    <source>
        <strain evidence="5 6">NFYY 23406</strain>
    </source>
</reference>
<dbReference type="InterPro" id="IPR015358">
    <property type="entry name" value="Tscrpt_reg_MerR_DNA-bd"/>
</dbReference>
<dbReference type="CDD" id="cd04781">
    <property type="entry name" value="HTH_MerR-like_sg6"/>
    <property type="match status" value="1"/>
</dbReference>
<dbReference type="OrthoDB" id="9808480at2"/>
<organism evidence="5 6">
    <name type="scientific">Alkanindiges illinoisensis</name>
    <dbReference type="NCBI Taxonomy" id="197183"/>
    <lineage>
        <taxon>Bacteria</taxon>
        <taxon>Pseudomonadati</taxon>
        <taxon>Pseudomonadota</taxon>
        <taxon>Gammaproteobacteria</taxon>
        <taxon>Moraxellales</taxon>
        <taxon>Moraxellaceae</taxon>
        <taxon>Alkanindiges</taxon>
    </lineage>
</organism>
<dbReference type="Proteomes" id="UP000297834">
    <property type="component" value="Unassembled WGS sequence"/>
</dbReference>
<accession>A0A4Y7XE68</accession>
<dbReference type="AlphaFoldDB" id="A0A4Y7XE68"/>
<protein>
    <submittedName>
        <fullName evidence="5">MerR family transcriptional regulator</fullName>
    </submittedName>
</protein>
<dbReference type="SUPFAM" id="SSF46955">
    <property type="entry name" value="Putative DNA-binding domain"/>
    <property type="match status" value="1"/>
</dbReference>
<evidence type="ECO:0000313" key="6">
    <source>
        <dbReference type="Proteomes" id="UP000297834"/>
    </source>
</evidence>
<dbReference type="Gene3D" id="1.10.1660.10">
    <property type="match status" value="1"/>
</dbReference>
<dbReference type="PANTHER" id="PTHR30204">
    <property type="entry name" value="REDOX-CYCLING DRUG-SENSING TRANSCRIPTIONAL ACTIVATOR SOXR"/>
    <property type="match status" value="1"/>
</dbReference>
<evidence type="ECO:0000313" key="5">
    <source>
        <dbReference type="EMBL" id="TEU30055.1"/>
    </source>
</evidence>
<dbReference type="GO" id="GO:0003700">
    <property type="term" value="F:DNA-binding transcription factor activity"/>
    <property type="evidence" value="ECO:0007669"/>
    <property type="project" value="InterPro"/>
</dbReference>
<evidence type="ECO:0000256" key="1">
    <source>
        <dbReference type="ARBA" id="ARBA00023015"/>
    </source>
</evidence>
<dbReference type="Pfam" id="PF09278">
    <property type="entry name" value="MerR-DNA-bind"/>
    <property type="match status" value="1"/>
</dbReference>
<dbReference type="InterPro" id="IPR047057">
    <property type="entry name" value="MerR_fam"/>
</dbReference>
<dbReference type="SMART" id="SM00422">
    <property type="entry name" value="HTH_MERR"/>
    <property type="match status" value="1"/>
</dbReference>
<dbReference type="InterPro" id="IPR000551">
    <property type="entry name" value="MerR-type_HTH_dom"/>
</dbReference>
<keyword evidence="3" id="KW-0804">Transcription</keyword>
<evidence type="ECO:0000259" key="4">
    <source>
        <dbReference type="PROSITE" id="PS50937"/>
    </source>
</evidence>
<comment type="caution">
    <text evidence="5">The sequence shown here is derived from an EMBL/GenBank/DDBJ whole genome shotgun (WGS) entry which is preliminary data.</text>
</comment>
<sequence>MDISEVVKRSGVPASTLRFYEEKGLIASIGRQGLKRRFAPYVLDQLALIALGRLAGFSLNEIAAMFTSDGQLNISRQTLIDKANEIDQMVKRLQAMSEGLKHAAVCPATTHMECLTFQGLLKDASSGLLSKRGKTIGLVKQGK</sequence>
<dbReference type="GO" id="GO:0003677">
    <property type="term" value="F:DNA binding"/>
    <property type="evidence" value="ECO:0007669"/>
    <property type="project" value="UniProtKB-KW"/>
</dbReference>
<gene>
    <name evidence="5" type="ORF">E2B99_03960</name>
</gene>
<dbReference type="PROSITE" id="PS50937">
    <property type="entry name" value="HTH_MERR_2"/>
    <property type="match status" value="1"/>
</dbReference>
<evidence type="ECO:0000256" key="3">
    <source>
        <dbReference type="ARBA" id="ARBA00023163"/>
    </source>
</evidence>
<keyword evidence="1" id="KW-0805">Transcription regulation</keyword>
<feature type="domain" description="HTH merR-type" evidence="4">
    <location>
        <begin position="1"/>
        <end position="68"/>
    </location>
</feature>
<keyword evidence="6" id="KW-1185">Reference proteome</keyword>
<keyword evidence="2" id="KW-0238">DNA-binding</keyword>
<dbReference type="InterPro" id="IPR009061">
    <property type="entry name" value="DNA-bd_dom_put_sf"/>
</dbReference>
<dbReference type="EMBL" id="SNTY01000013">
    <property type="protein sequence ID" value="TEU30055.1"/>
    <property type="molecule type" value="Genomic_DNA"/>
</dbReference>
<dbReference type="RefSeq" id="WP_134243676.1">
    <property type="nucleotide sequence ID" value="NZ_SNTY01000013.1"/>
</dbReference>
<name>A0A4Y7XE68_9GAMM</name>